<proteinExistence type="predicted"/>
<dbReference type="Proteomes" id="UP001358586">
    <property type="component" value="Chromosome 13"/>
</dbReference>
<evidence type="ECO:0000313" key="2">
    <source>
        <dbReference type="Proteomes" id="UP001358586"/>
    </source>
</evidence>
<name>A0ABR0MFH4_GOSAR</name>
<keyword evidence="2" id="KW-1185">Reference proteome</keyword>
<gene>
    <name evidence="1" type="ORF">PVK06_048094</name>
</gene>
<organism evidence="1 2">
    <name type="scientific">Gossypium arboreum</name>
    <name type="common">Tree cotton</name>
    <name type="synonym">Gossypium nanking</name>
    <dbReference type="NCBI Taxonomy" id="29729"/>
    <lineage>
        <taxon>Eukaryota</taxon>
        <taxon>Viridiplantae</taxon>
        <taxon>Streptophyta</taxon>
        <taxon>Embryophyta</taxon>
        <taxon>Tracheophyta</taxon>
        <taxon>Spermatophyta</taxon>
        <taxon>Magnoliopsida</taxon>
        <taxon>eudicotyledons</taxon>
        <taxon>Gunneridae</taxon>
        <taxon>Pentapetalae</taxon>
        <taxon>rosids</taxon>
        <taxon>malvids</taxon>
        <taxon>Malvales</taxon>
        <taxon>Malvaceae</taxon>
        <taxon>Malvoideae</taxon>
        <taxon>Gossypium</taxon>
    </lineage>
</organism>
<evidence type="ECO:0000313" key="1">
    <source>
        <dbReference type="EMBL" id="KAK5771843.1"/>
    </source>
</evidence>
<reference evidence="1 2" key="1">
    <citation type="submission" date="2023-03" db="EMBL/GenBank/DDBJ databases">
        <title>WGS of Gossypium arboreum.</title>
        <authorList>
            <person name="Yu D."/>
        </authorList>
    </citation>
    <scope>NUCLEOTIDE SEQUENCE [LARGE SCALE GENOMIC DNA]</scope>
    <source>
        <tissue evidence="1">Leaf</tissue>
    </source>
</reference>
<comment type="caution">
    <text evidence="1">The sequence shown here is derived from an EMBL/GenBank/DDBJ whole genome shotgun (WGS) entry which is preliminary data.</text>
</comment>
<sequence>MGSFCMIVTLYLELMIRPRPETHSRDKRFKDAVAALVGRVWGETVAGLIERSWTSTCMDGIDEGVLMVALLQAIIWL</sequence>
<accession>A0ABR0MFH4</accession>
<protein>
    <submittedName>
        <fullName evidence="1">Uncharacterized protein</fullName>
    </submittedName>
</protein>
<dbReference type="EMBL" id="JARKNE010000013">
    <property type="protein sequence ID" value="KAK5771843.1"/>
    <property type="molecule type" value="Genomic_DNA"/>
</dbReference>